<dbReference type="GO" id="GO:0005524">
    <property type="term" value="F:ATP binding"/>
    <property type="evidence" value="ECO:0007669"/>
    <property type="project" value="UniProtKB-UniRule"/>
</dbReference>
<evidence type="ECO:0000256" key="8">
    <source>
        <dbReference type="ARBA" id="ARBA00023010"/>
    </source>
</evidence>
<dbReference type="PROSITE" id="PS51194">
    <property type="entry name" value="HELICASE_CTER"/>
    <property type="match status" value="1"/>
</dbReference>
<dbReference type="InterPro" id="IPR027417">
    <property type="entry name" value="P-loop_NTPase"/>
</dbReference>
<comment type="similarity">
    <text evidence="10">Belongs to the SecA family.</text>
</comment>
<dbReference type="SUPFAM" id="SSF52540">
    <property type="entry name" value="P-loop containing nucleoside triphosphate hydrolases"/>
    <property type="match status" value="2"/>
</dbReference>
<name>A0A225DZR7_9BACT</name>
<dbReference type="GO" id="GO:0004386">
    <property type="term" value="F:helicase activity"/>
    <property type="evidence" value="ECO:0007669"/>
    <property type="project" value="UniProtKB-KW"/>
</dbReference>
<sequence length="687" mass="77373">MYRRALPARTPEEVPVSTAALVEHQPPEAHQPAVPKIANVPGRLGTPGWNRMQTLVGLPWKRRLAAAALLIPRIREFEARYLPLNDEDMRKTSMHLRGRARGGANLDKMIPEAFGLACAAVRRVHGFQPFDVQLAAGVVMHYGGLVELATGEGKTLSAVAPTFLNALPGKGVHVTTVNDYLAKRDAEDMGPVYRLLGMSVGCIFQKMEDAARGEQYRSDITYGTASEFGFDFLRDRLKVRGGQASTAPFWAPWTGHEGPADPRVQRELNYAIVDEADSIFVDEARTPLIIANPTRAATPDEQVVYHWADKVVREMQRDEHYRLDLKKDKIELTDAGRYMVRYSNPPAGPHAHAMDKMIEAIERSLHAYHRFARDHHYMISKENKIVIIDEGTGRPMPDRHWRDGLHQAVEAKEKVPINVQSDHAAQITYQNFYRLYKKLAGMSGTLMPNFWELRRVYRRWVTKVPTNRPVVRSQEPDVVYPNEQAKFQAVAEQIREMNGQGRPVLVGTRSVDKSERVSALLTEMGVEHQVLNARQDANEAQIVSMAGQRSRVTVATNMAGRGTDIKLGVGVADLGGLHVIGTERHEAERIDRQLAGRAGRQGDPGSALFFVSLEDQLLEGLGVQRQRDLEELGKEGGSRAWNLYRGLFKKAQRRVEKKHYKQRLDLMNYDKQRQEMLEDLGADPYVD</sequence>
<dbReference type="Pfam" id="PF07517">
    <property type="entry name" value="SecA_DEAD"/>
    <property type="match status" value="1"/>
</dbReference>
<feature type="binding site" evidence="10">
    <location>
        <begin position="151"/>
        <end position="155"/>
    </location>
    <ligand>
        <name>ATP</name>
        <dbReference type="ChEBI" id="CHEBI:30616"/>
    </ligand>
</feature>
<reference evidence="15" key="1">
    <citation type="submission" date="2017-06" db="EMBL/GenBank/DDBJ databases">
        <title>Genome analysis of Fimbriiglobus ruber SP5, the first member of the order Planctomycetales with confirmed chitinolytic capability.</title>
        <authorList>
            <person name="Ravin N.V."/>
            <person name="Rakitin A.L."/>
            <person name="Ivanova A.A."/>
            <person name="Beletsky A.V."/>
            <person name="Kulichevskaya I.S."/>
            <person name="Mardanov A.V."/>
            <person name="Dedysh S.N."/>
        </authorList>
    </citation>
    <scope>NUCLEOTIDE SEQUENCE [LARGE SCALE GENOMIC DNA]</scope>
    <source>
        <strain evidence="15">SP5</strain>
    </source>
</reference>
<keyword evidence="7 10" id="KW-1278">Translocase</keyword>
<dbReference type="Gene3D" id="3.90.1440.10">
    <property type="entry name" value="SecA, preprotein cross-linking domain"/>
    <property type="match status" value="1"/>
</dbReference>
<dbReference type="EMBL" id="NIDE01000002">
    <property type="protein sequence ID" value="OWK45064.1"/>
    <property type="molecule type" value="Genomic_DNA"/>
</dbReference>
<evidence type="ECO:0000256" key="2">
    <source>
        <dbReference type="ARBA" id="ARBA00022475"/>
    </source>
</evidence>
<protein>
    <recommendedName>
        <fullName evidence="10">Protein translocase subunit SecA</fullName>
        <ecNumber evidence="10">7.4.2.8</ecNumber>
    </recommendedName>
</protein>
<dbReference type="InterPro" id="IPR044722">
    <property type="entry name" value="SecA_SF2_C"/>
</dbReference>
<dbReference type="InterPro" id="IPR011115">
    <property type="entry name" value="SecA_DEAD"/>
</dbReference>
<feature type="domain" description="SecA family profile" evidence="13">
    <location>
        <begin position="49"/>
        <end position="641"/>
    </location>
</feature>
<keyword evidence="1 10" id="KW-0813">Transport</keyword>
<dbReference type="Proteomes" id="UP000214646">
    <property type="component" value="Unassembled WGS sequence"/>
</dbReference>
<feature type="binding site" evidence="10">
    <location>
        <position position="133"/>
    </location>
    <ligand>
        <name>ATP</name>
        <dbReference type="ChEBI" id="CHEBI:30616"/>
    </ligand>
</feature>
<dbReference type="Gene3D" id="3.40.50.300">
    <property type="entry name" value="P-loop containing nucleotide triphosphate hydrolases"/>
    <property type="match status" value="2"/>
</dbReference>
<dbReference type="HAMAP" id="MF_01382">
    <property type="entry name" value="SecA"/>
    <property type="match status" value="1"/>
</dbReference>
<dbReference type="GO" id="GO:0006605">
    <property type="term" value="P:protein targeting"/>
    <property type="evidence" value="ECO:0007669"/>
    <property type="project" value="UniProtKB-UniRule"/>
</dbReference>
<evidence type="ECO:0000259" key="11">
    <source>
        <dbReference type="PROSITE" id="PS51192"/>
    </source>
</evidence>
<dbReference type="CDD" id="cd17928">
    <property type="entry name" value="DEXDc_SecA"/>
    <property type="match status" value="1"/>
</dbReference>
<evidence type="ECO:0000256" key="3">
    <source>
        <dbReference type="ARBA" id="ARBA00022490"/>
    </source>
</evidence>
<comment type="function">
    <text evidence="10">Part of the Sec protein translocase complex. Interacts with the SecYEG preprotein conducting channel. Has a central role in coupling the hydrolysis of ATP to the transfer of proteins into and across the cell membrane, serving as an ATP-driven molecular motor driving the stepwise translocation of polypeptide chains across the membrane.</text>
</comment>
<feature type="domain" description="Helicase C-terminal" evidence="12">
    <location>
        <begin position="486"/>
        <end position="656"/>
    </location>
</feature>
<dbReference type="GO" id="GO:0005886">
    <property type="term" value="C:plasma membrane"/>
    <property type="evidence" value="ECO:0007669"/>
    <property type="project" value="UniProtKB-SubCell"/>
</dbReference>
<organism evidence="14 15">
    <name type="scientific">Fimbriiglobus ruber</name>
    <dbReference type="NCBI Taxonomy" id="1908690"/>
    <lineage>
        <taxon>Bacteria</taxon>
        <taxon>Pseudomonadati</taxon>
        <taxon>Planctomycetota</taxon>
        <taxon>Planctomycetia</taxon>
        <taxon>Gemmatales</taxon>
        <taxon>Gemmataceae</taxon>
        <taxon>Fimbriiglobus</taxon>
    </lineage>
</organism>
<dbReference type="InterPro" id="IPR001650">
    <property type="entry name" value="Helicase_C-like"/>
</dbReference>
<keyword evidence="2 10" id="KW-1003">Cell membrane</keyword>
<evidence type="ECO:0000259" key="12">
    <source>
        <dbReference type="PROSITE" id="PS51194"/>
    </source>
</evidence>
<dbReference type="GO" id="GO:0031522">
    <property type="term" value="C:cell envelope Sec protein transport complex"/>
    <property type="evidence" value="ECO:0007669"/>
    <property type="project" value="TreeGrafter"/>
</dbReference>
<dbReference type="InterPro" id="IPR014018">
    <property type="entry name" value="SecA_motor_DEAD"/>
</dbReference>
<dbReference type="PANTHER" id="PTHR30612:SF0">
    <property type="entry name" value="CHLOROPLAST PROTEIN-TRANSPORTING ATPASE"/>
    <property type="match status" value="1"/>
</dbReference>
<feature type="domain" description="Helicase ATP-binding" evidence="11">
    <location>
        <begin position="135"/>
        <end position="311"/>
    </location>
</feature>
<dbReference type="FunFam" id="3.40.50.300:FF:000429">
    <property type="entry name" value="Preprotein translocase subunit SecA"/>
    <property type="match status" value="1"/>
</dbReference>
<evidence type="ECO:0000256" key="5">
    <source>
        <dbReference type="ARBA" id="ARBA00022840"/>
    </source>
</evidence>
<comment type="subunit">
    <text evidence="10">Monomer and homodimer. Part of the essential Sec protein translocation apparatus which comprises SecA, SecYEG and auxiliary proteins SecDF. Other proteins may also be involved.</text>
</comment>
<comment type="subcellular location">
    <subcellularLocation>
        <location evidence="10">Cell membrane</location>
        <topology evidence="10">Peripheral membrane protein</topology>
        <orientation evidence="10">Cytoplasmic side</orientation>
    </subcellularLocation>
    <subcellularLocation>
        <location evidence="10">Cytoplasm</location>
    </subcellularLocation>
    <text evidence="10">Distribution is 50-50.</text>
</comment>
<evidence type="ECO:0000256" key="4">
    <source>
        <dbReference type="ARBA" id="ARBA00022741"/>
    </source>
</evidence>
<keyword evidence="9 10" id="KW-0472">Membrane</keyword>
<dbReference type="GO" id="GO:0005829">
    <property type="term" value="C:cytosol"/>
    <property type="evidence" value="ECO:0007669"/>
    <property type="project" value="TreeGrafter"/>
</dbReference>
<dbReference type="InterPro" id="IPR014001">
    <property type="entry name" value="Helicase_ATP-bd"/>
</dbReference>
<evidence type="ECO:0000313" key="15">
    <source>
        <dbReference type="Proteomes" id="UP000214646"/>
    </source>
</evidence>
<keyword evidence="6 10" id="KW-0653">Protein transport</keyword>
<dbReference type="PRINTS" id="PR00906">
    <property type="entry name" value="SECA"/>
</dbReference>
<dbReference type="PANTHER" id="PTHR30612">
    <property type="entry name" value="SECA INNER MEMBRANE COMPONENT OF SEC PROTEIN SECRETION SYSTEM"/>
    <property type="match status" value="1"/>
</dbReference>
<evidence type="ECO:0000256" key="9">
    <source>
        <dbReference type="ARBA" id="ARBA00023136"/>
    </source>
</evidence>
<dbReference type="PROSITE" id="PS51192">
    <property type="entry name" value="HELICASE_ATP_BIND_1"/>
    <property type="match status" value="1"/>
</dbReference>
<dbReference type="InterPro" id="IPR011130">
    <property type="entry name" value="SecA_preprotein_X-link_dom"/>
</dbReference>
<keyword evidence="14" id="KW-0378">Hydrolase</keyword>
<feature type="binding site" evidence="10">
    <location>
        <position position="564"/>
    </location>
    <ligand>
        <name>ATP</name>
        <dbReference type="ChEBI" id="CHEBI:30616"/>
    </ligand>
</feature>
<keyword evidence="5 10" id="KW-0067">ATP-binding</keyword>
<evidence type="ECO:0000256" key="7">
    <source>
        <dbReference type="ARBA" id="ARBA00022967"/>
    </source>
</evidence>
<evidence type="ECO:0000313" key="14">
    <source>
        <dbReference type="EMBL" id="OWK45064.1"/>
    </source>
</evidence>
<evidence type="ECO:0000256" key="10">
    <source>
        <dbReference type="HAMAP-Rule" id="MF_01382"/>
    </source>
</evidence>
<dbReference type="SMART" id="SM00958">
    <property type="entry name" value="SecA_PP_bind"/>
    <property type="match status" value="1"/>
</dbReference>
<dbReference type="GO" id="GO:0017038">
    <property type="term" value="P:protein import"/>
    <property type="evidence" value="ECO:0007669"/>
    <property type="project" value="InterPro"/>
</dbReference>
<dbReference type="PROSITE" id="PS51196">
    <property type="entry name" value="SECA_MOTOR_DEAD"/>
    <property type="match status" value="1"/>
</dbReference>
<keyword evidence="3 10" id="KW-0963">Cytoplasm</keyword>
<accession>A0A225DZR7</accession>
<dbReference type="Pfam" id="PF01043">
    <property type="entry name" value="SecA_PP_bind"/>
    <property type="match status" value="1"/>
</dbReference>
<dbReference type="GO" id="GO:0043952">
    <property type="term" value="P:protein transport by the Sec complex"/>
    <property type="evidence" value="ECO:0007669"/>
    <property type="project" value="TreeGrafter"/>
</dbReference>
<evidence type="ECO:0000259" key="13">
    <source>
        <dbReference type="PROSITE" id="PS51196"/>
    </source>
</evidence>
<dbReference type="PROSITE" id="PS01312">
    <property type="entry name" value="SECA"/>
    <property type="match status" value="1"/>
</dbReference>
<evidence type="ECO:0000256" key="1">
    <source>
        <dbReference type="ARBA" id="ARBA00022448"/>
    </source>
</evidence>
<dbReference type="InterPro" id="IPR020937">
    <property type="entry name" value="SecA_CS"/>
</dbReference>
<dbReference type="AlphaFoldDB" id="A0A225DZR7"/>
<comment type="caution">
    <text evidence="14">The sequence shown here is derived from an EMBL/GenBank/DDBJ whole genome shotgun (WGS) entry which is preliminary data.</text>
</comment>
<keyword evidence="4 10" id="KW-0547">Nucleotide-binding</keyword>
<keyword evidence="8 10" id="KW-0811">Translocation</keyword>
<dbReference type="GO" id="GO:0008564">
    <property type="term" value="F:protein-exporting ATPase activity"/>
    <property type="evidence" value="ECO:0007669"/>
    <property type="project" value="UniProtKB-EC"/>
</dbReference>
<dbReference type="SMART" id="SM00957">
    <property type="entry name" value="SecA_DEAD"/>
    <property type="match status" value="1"/>
</dbReference>
<keyword evidence="14" id="KW-0347">Helicase</keyword>
<dbReference type="Pfam" id="PF21090">
    <property type="entry name" value="P-loop_SecA"/>
    <property type="match status" value="2"/>
</dbReference>
<dbReference type="EC" id="7.4.2.8" evidence="10"/>
<gene>
    <name evidence="10" type="primary">secA</name>
    <name evidence="14" type="ORF">FRUB_01395</name>
</gene>
<dbReference type="CDD" id="cd18803">
    <property type="entry name" value="SF2_C_secA"/>
    <property type="match status" value="1"/>
</dbReference>
<dbReference type="SUPFAM" id="SSF81767">
    <property type="entry name" value="Pre-protein crosslinking domain of SecA"/>
    <property type="match status" value="1"/>
</dbReference>
<keyword evidence="15" id="KW-1185">Reference proteome</keyword>
<comment type="catalytic activity">
    <reaction evidence="10">
        <text>ATP + H2O + cellular proteinSide 1 = ADP + phosphate + cellular proteinSide 2.</text>
        <dbReference type="EC" id="7.4.2.8"/>
    </reaction>
</comment>
<dbReference type="GO" id="GO:0065002">
    <property type="term" value="P:intracellular protein transmembrane transport"/>
    <property type="evidence" value="ECO:0007669"/>
    <property type="project" value="UniProtKB-UniRule"/>
</dbReference>
<dbReference type="InterPro" id="IPR036670">
    <property type="entry name" value="SecA_X-link_sf"/>
</dbReference>
<proteinExistence type="inferred from homology"/>
<dbReference type="InterPro" id="IPR000185">
    <property type="entry name" value="SecA"/>
</dbReference>
<evidence type="ECO:0000256" key="6">
    <source>
        <dbReference type="ARBA" id="ARBA00022927"/>
    </source>
</evidence>